<name>A0A6G4TSU6_9ACTN</name>
<dbReference type="Pfam" id="PF04149">
    <property type="entry name" value="DUF397"/>
    <property type="match status" value="1"/>
</dbReference>
<dbReference type="Proteomes" id="UP000481583">
    <property type="component" value="Unassembled WGS sequence"/>
</dbReference>
<comment type="caution">
    <text evidence="2">The sequence shown here is derived from an EMBL/GenBank/DDBJ whole genome shotgun (WGS) entry which is preliminary data.</text>
</comment>
<evidence type="ECO:0000259" key="1">
    <source>
        <dbReference type="Pfam" id="PF04149"/>
    </source>
</evidence>
<organism evidence="2 3">
    <name type="scientific">Streptomyces coryli</name>
    <dbReference type="NCBI Taxonomy" id="1128680"/>
    <lineage>
        <taxon>Bacteria</taxon>
        <taxon>Bacillati</taxon>
        <taxon>Actinomycetota</taxon>
        <taxon>Actinomycetes</taxon>
        <taxon>Kitasatosporales</taxon>
        <taxon>Streptomycetaceae</taxon>
        <taxon>Streptomyces</taxon>
    </lineage>
</organism>
<gene>
    <name evidence="2" type="ORF">G5C51_02905</name>
</gene>
<proteinExistence type="predicted"/>
<dbReference type="EMBL" id="JAAKZV010000005">
    <property type="protein sequence ID" value="NGN62852.1"/>
    <property type="molecule type" value="Genomic_DNA"/>
</dbReference>
<accession>A0A6G4TSU6</accession>
<evidence type="ECO:0000313" key="2">
    <source>
        <dbReference type="EMBL" id="NGN62852.1"/>
    </source>
</evidence>
<dbReference type="InterPro" id="IPR007278">
    <property type="entry name" value="DUF397"/>
</dbReference>
<protein>
    <submittedName>
        <fullName evidence="2">DUF397 domain-containing protein</fullName>
    </submittedName>
</protein>
<keyword evidence="3" id="KW-1185">Reference proteome</keyword>
<feature type="domain" description="DUF397" evidence="1">
    <location>
        <begin position="17"/>
        <end position="70"/>
    </location>
</feature>
<dbReference type="RefSeq" id="WP_165230994.1">
    <property type="nucleotide sequence ID" value="NZ_JAAKZV010000005.1"/>
</dbReference>
<evidence type="ECO:0000313" key="3">
    <source>
        <dbReference type="Proteomes" id="UP000481583"/>
    </source>
</evidence>
<dbReference type="AlphaFoldDB" id="A0A6G4TSU6"/>
<sequence length="77" mass="7999">MTAPSRYIPSTAAPPGARWVRSSYSTGANNCVETTRTVSGSLAVRDSKNPAGGTLVFTAQAWTSFTAAVKTGEITDC</sequence>
<reference evidence="2 3" key="1">
    <citation type="submission" date="2020-02" db="EMBL/GenBank/DDBJ databases">
        <title>Whole-genome analyses of novel actinobacteria.</title>
        <authorList>
            <person name="Sahin N."/>
        </authorList>
    </citation>
    <scope>NUCLEOTIDE SEQUENCE [LARGE SCALE GENOMIC DNA]</scope>
    <source>
        <strain evidence="2 3">A7024</strain>
    </source>
</reference>